<reference evidence="2" key="1">
    <citation type="submission" date="2017-07" db="EMBL/GenBank/DDBJ databases">
        <authorList>
            <person name="Mikheyev A."/>
            <person name="Grau M."/>
        </authorList>
    </citation>
    <scope>NUCLEOTIDE SEQUENCE</scope>
    <source>
        <tissue evidence="2">Venom_gland</tissue>
    </source>
</reference>
<dbReference type="PROSITE" id="PS50878">
    <property type="entry name" value="RT_POL"/>
    <property type="match status" value="1"/>
</dbReference>
<organism evidence="2">
    <name type="scientific">Micrurus paraensis</name>
    <dbReference type="NCBI Taxonomy" id="1970185"/>
    <lineage>
        <taxon>Eukaryota</taxon>
        <taxon>Metazoa</taxon>
        <taxon>Chordata</taxon>
        <taxon>Craniata</taxon>
        <taxon>Vertebrata</taxon>
        <taxon>Euteleostomi</taxon>
        <taxon>Lepidosauria</taxon>
        <taxon>Squamata</taxon>
        <taxon>Bifurcata</taxon>
        <taxon>Unidentata</taxon>
        <taxon>Episquamata</taxon>
        <taxon>Toxicofera</taxon>
        <taxon>Serpentes</taxon>
        <taxon>Colubroidea</taxon>
        <taxon>Elapidae</taxon>
        <taxon>Elapinae</taxon>
        <taxon>Micrurus</taxon>
    </lineage>
</organism>
<evidence type="ECO:0000313" key="2">
    <source>
        <dbReference type="EMBL" id="LAB16680.1"/>
    </source>
</evidence>
<protein>
    <recommendedName>
        <fullName evidence="1">Reverse transcriptase domain-containing protein</fullName>
    </recommendedName>
</protein>
<sequence length="157" mass="18174">MDFGQKFLNVLVAIYDKQQAKILINDHMTDKLEIQKGMRQGYPLSPLLFILTLETQTRIIRKEPEIKGLKNREEYKLQTFADDLVFILEDPENSGPKLIEKLEEFGKVVGLKINRKKTKILTNNMTKIQKENLTMVMDIQVTNKIFGNCNLGKVYNA</sequence>
<dbReference type="EMBL" id="IACL01117472">
    <property type="protein sequence ID" value="LAB16680.1"/>
    <property type="molecule type" value="Transcribed_RNA"/>
</dbReference>
<feature type="domain" description="Reverse transcriptase" evidence="1">
    <location>
        <begin position="1"/>
        <end position="141"/>
    </location>
</feature>
<dbReference type="SUPFAM" id="SSF56672">
    <property type="entry name" value="DNA/RNA polymerases"/>
    <property type="match status" value="1"/>
</dbReference>
<evidence type="ECO:0000259" key="1">
    <source>
        <dbReference type="PROSITE" id="PS50878"/>
    </source>
</evidence>
<proteinExistence type="predicted"/>
<dbReference type="AlphaFoldDB" id="A0A2D4L702"/>
<accession>A0A2D4L702</accession>
<dbReference type="InterPro" id="IPR000477">
    <property type="entry name" value="RT_dom"/>
</dbReference>
<name>A0A2D4L702_9SAUR</name>
<dbReference type="PANTHER" id="PTHR31635">
    <property type="entry name" value="REVERSE TRANSCRIPTASE DOMAIN-CONTAINING PROTEIN-RELATED"/>
    <property type="match status" value="1"/>
</dbReference>
<dbReference type="PANTHER" id="PTHR31635:SF196">
    <property type="entry name" value="REVERSE TRANSCRIPTASE DOMAIN-CONTAINING PROTEIN-RELATED"/>
    <property type="match status" value="1"/>
</dbReference>
<reference evidence="2" key="2">
    <citation type="submission" date="2017-11" db="EMBL/GenBank/DDBJ databases">
        <title>Coralsnake Venomics: Analyses of Venom Gland Transcriptomes and Proteomes of Six Brazilian Taxa.</title>
        <authorList>
            <person name="Aird S.D."/>
            <person name="Jorge da Silva N."/>
            <person name="Qiu L."/>
            <person name="Villar-Briones A."/>
            <person name="Aparecida-Saddi V."/>
            <person name="Campos-Telles M.P."/>
            <person name="Grau M."/>
            <person name="Mikheyev A.S."/>
        </authorList>
    </citation>
    <scope>NUCLEOTIDE SEQUENCE</scope>
    <source>
        <tissue evidence="2">Venom_gland</tissue>
    </source>
</reference>
<dbReference type="InterPro" id="IPR043502">
    <property type="entry name" value="DNA/RNA_pol_sf"/>
</dbReference>
<dbReference type="Pfam" id="PF00078">
    <property type="entry name" value="RVT_1"/>
    <property type="match status" value="1"/>
</dbReference>